<dbReference type="AlphaFoldDB" id="A0A4R2NIB2"/>
<dbReference type="Gene3D" id="1.25.40.10">
    <property type="entry name" value="Tetratricopeptide repeat domain"/>
    <property type="match status" value="1"/>
</dbReference>
<keyword evidence="3" id="KW-1185">Reference proteome</keyword>
<dbReference type="InterPro" id="IPR011990">
    <property type="entry name" value="TPR-like_helical_dom_sf"/>
</dbReference>
<keyword evidence="1" id="KW-0802">TPR repeat</keyword>
<dbReference type="SMART" id="SM00028">
    <property type="entry name" value="TPR"/>
    <property type="match status" value="3"/>
</dbReference>
<feature type="repeat" description="TPR" evidence="1">
    <location>
        <begin position="108"/>
        <end position="141"/>
    </location>
</feature>
<sequence length="286" mass="34161">LFYFFTREINMFRKGIIFFLILYISINCYGQNFSIDSLLKKNNLSESKADKILLSLKNDSLKLAKTTFNFSRYFYKKKEQNLELAIKYAQIEIDFLEKTKETKNEHYHSSLYRLGLYYLYNNNIEEAIEFFKKSSELDIVKKRKGQSLCQLGYCYYLKGYYHKSINYYTKGLDILKKHGKPNSLIAHALNSARNAFKIKNKKIIFDAVKQLKLAEETINSNPNEDYFYLRIRLNMSYGNIYQMIDSFSKAMYYYRKSSLIAEENKDFYYQAMNNMNILELYVKKKV</sequence>
<dbReference type="Proteomes" id="UP000294564">
    <property type="component" value="Unassembled WGS sequence"/>
</dbReference>
<organism evidence="2 3">
    <name type="scientific">Tenacibaculum skagerrakense</name>
    <dbReference type="NCBI Taxonomy" id="186571"/>
    <lineage>
        <taxon>Bacteria</taxon>
        <taxon>Pseudomonadati</taxon>
        <taxon>Bacteroidota</taxon>
        <taxon>Flavobacteriia</taxon>
        <taxon>Flavobacteriales</taxon>
        <taxon>Flavobacteriaceae</taxon>
        <taxon>Tenacibaculum</taxon>
    </lineage>
</organism>
<evidence type="ECO:0000256" key="1">
    <source>
        <dbReference type="PROSITE-ProRule" id="PRU00339"/>
    </source>
</evidence>
<evidence type="ECO:0000313" key="2">
    <source>
        <dbReference type="EMBL" id="TCP20982.1"/>
    </source>
</evidence>
<evidence type="ECO:0000313" key="3">
    <source>
        <dbReference type="Proteomes" id="UP000294564"/>
    </source>
</evidence>
<proteinExistence type="predicted"/>
<comment type="caution">
    <text evidence="2">The sequence shown here is derived from an EMBL/GenBank/DDBJ whole genome shotgun (WGS) entry which is preliminary data.</text>
</comment>
<feature type="non-terminal residue" evidence="2">
    <location>
        <position position="1"/>
    </location>
</feature>
<dbReference type="PROSITE" id="PS50005">
    <property type="entry name" value="TPR"/>
    <property type="match status" value="1"/>
</dbReference>
<name>A0A4R2NIB2_9FLAO</name>
<gene>
    <name evidence="2" type="ORF">EV195_1261</name>
</gene>
<dbReference type="InterPro" id="IPR019734">
    <property type="entry name" value="TPR_rpt"/>
</dbReference>
<dbReference type="EMBL" id="SLXM01000026">
    <property type="protein sequence ID" value="TCP20982.1"/>
    <property type="molecule type" value="Genomic_DNA"/>
</dbReference>
<protein>
    <submittedName>
        <fullName evidence="2">Tetratricopeptide repeat protein</fullName>
    </submittedName>
</protein>
<accession>A0A4R2NIB2</accession>
<reference evidence="2 3" key="1">
    <citation type="submission" date="2019-03" db="EMBL/GenBank/DDBJ databases">
        <title>Genomic Encyclopedia of Type Strains, Phase IV (KMG-IV): sequencing the most valuable type-strain genomes for metagenomic binning, comparative biology and taxonomic classification.</title>
        <authorList>
            <person name="Goeker M."/>
        </authorList>
    </citation>
    <scope>NUCLEOTIDE SEQUENCE [LARGE SCALE GENOMIC DNA]</scope>
    <source>
        <strain evidence="2 3">DSM 14836</strain>
    </source>
</reference>
<dbReference type="SUPFAM" id="SSF48452">
    <property type="entry name" value="TPR-like"/>
    <property type="match status" value="1"/>
</dbReference>
<dbReference type="Pfam" id="PF13181">
    <property type="entry name" value="TPR_8"/>
    <property type="match status" value="2"/>
</dbReference>